<evidence type="ECO:0000313" key="2">
    <source>
        <dbReference type="Proteomes" id="UP001168146"/>
    </source>
</evidence>
<reference evidence="1" key="1">
    <citation type="submission" date="2021-12" db="EMBL/GenBank/DDBJ databases">
        <title>Black yeast isolated from Biological Soil Crust.</title>
        <authorList>
            <person name="Kurbessoian T."/>
        </authorList>
    </citation>
    <scope>NUCLEOTIDE SEQUENCE</scope>
    <source>
        <strain evidence="1">CCFEE 5208</strain>
    </source>
</reference>
<protein>
    <submittedName>
        <fullName evidence="1">Uncharacterized protein</fullName>
    </submittedName>
</protein>
<proteinExistence type="predicted"/>
<dbReference type="AlphaFoldDB" id="A0AAN6J012"/>
<accession>A0AAN6J012</accession>
<feature type="non-terminal residue" evidence="1">
    <location>
        <position position="125"/>
    </location>
</feature>
<gene>
    <name evidence="1" type="ORF">LTR82_018280</name>
</gene>
<comment type="caution">
    <text evidence="1">The sequence shown here is derived from an EMBL/GenBank/DDBJ whole genome shotgun (WGS) entry which is preliminary data.</text>
</comment>
<name>A0AAN6J012_9PEZI</name>
<organism evidence="1 2">
    <name type="scientific">Friedmanniomyces endolithicus</name>
    <dbReference type="NCBI Taxonomy" id="329885"/>
    <lineage>
        <taxon>Eukaryota</taxon>
        <taxon>Fungi</taxon>
        <taxon>Dikarya</taxon>
        <taxon>Ascomycota</taxon>
        <taxon>Pezizomycotina</taxon>
        <taxon>Dothideomycetes</taxon>
        <taxon>Dothideomycetidae</taxon>
        <taxon>Mycosphaerellales</taxon>
        <taxon>Teratosphaeriaceae</taxon>
        <taxon>Friedmanniomyces</taxon>
    </lineage>
</organism>
<sequence>MSEQEMFLLPPERPTISHLRMFLSDLAMQYHSLATAALNGDYHTSHTPFFTANGNIVGSTRLRALIHKFNTEFSDYMRGKGEKLKLVHSRFADPLIRSPESIFSLKKKKKASQAKHAGWNGYAIP</sequence>
<dbReference type="EMBL" id="JASUXU010000425">
    <property type="protein sequence ID" value="KAK0301521.1"/>
    <property type="molecule type" value="Genomic_DNA"/>
</dbReference>
<dbReference type="Proteomes" id="UP001168146">
    <property type="component" value="Unassembled WGS sequence"/>
</dbReference>
<evidence type="ECO:0000313" key="1">
    <source>
        <dbReference type="EMBL" id="KAK0301521.1"/>
    </source>
</evidence>